<dbReference type="PANTHER" id="PTHR43852:SF3">
    <property type="entry name" value="NUCLEOTIDYLTRANSFERASE"/>
    <property type="match status" value="1"/>
</dbReference>
<name>A0A5M8FC24_9GAMM</name>
<sequence length="121" mass="13702">MAGLARDLGWRLVVLFGSTAAGKTGRDLDLAVLPSGRPDLMELGHWHALLEGWAAPQPIDLLLITEDLSPITRFEVFRAGICLWEAEDGLFDRERDRAFFLYADSEWMRRQQGEVLRDVFG</sequence>
<dbReference type="OrthoDB" id="5771139at2"/>
<dbReference type="SUPFAM" id="SSF81301">
    <property type="entry name" value="Nucleotidyltransferase"/>
    <property type="match status" value="1"/>
</dbReference>
<evidence type="ECO:0000313" key="2">
    <source>
        <dbReference type="EMBL" id="KAA6182257.1"/>
    </source>
</evidence>
<gene>
    <name evidence="2" type="ORF">F2Q65_18195</name>
</gene>
<dbReference type="Proteomes" id="UP000322981">
    <property type="component" value="Unassembled WGS sequence"/>
</dbReference>
<reference evidence="2 3" key="1">
    <citation type="submission" date="2019-09" db="EMBL/GenBank/DDBJ databases">
        <title>Whole-genome sequence of the purple sulfur bacterium Thiohalocapsa marina DSM 19078.</title>
        <authorList>
            <person name="Kyndt J.A."/>
            <person name="Meyer T.E."/>
        </authorList>
    </citation>
    <scope>NUCLEOTIDE SEQUENCE [LARGE SCALE GENOMIC DNA]</scope>
    <source>
        <strain evidence="2 3">DSM 19078</strain>
    </source>
</reference>
<dbReference type="EMBL" id="VWXX01000050">
    <property type="protein sequence ID" value="KAA6182257.1"/>
    <property type="molecule type" value="Genomic_DNA"/>
</dbReference>
<keyword evidence="2" id="KW-0808">Transferase</keyword>
<protein>
    <submittedName>
        <fullName evidence="2">Nucleotidyltransferase domain-containing protein</fullName>
    </submittedName>
</protein>
<comment type="caution">
    <text evidence="2">The sequence shown here is derived from an EMBL/GenBank/DDBJ whole genome shotgun (WGS) entry which is preliminary data.</text>
</comment>
<feature type="domain" description="Polymerase beta nucleotidyltransferase" evidence="1">
    <location>
        <begin position="11"/>
        <end position="86"/>
    </location>
</feature>
<dbReference type="Pfam" id="PF18765">
    <property type="entry name" value="Polbeta"/>
    <property type="match status" value="1"/>
</dbReference>
<dbReference type="Gene3D" id="3.30.460.10">
    <property type="entry name" value="Beta Polymerase, domain 2"/>
    <property type="match status" value="1"/>
</dbReference>
<dbReference type="GO" id="GO:0016740">
    <property type="term" value="F:transferase activity"/>
    <property type="evidence" value="ECO:0007669"/>
    <property type="project" value="UniProtKB-KW"/>
</dbReference>
<accession>A0A5M8FC24</accession>
<dbReference type="AlphaFoldDB" id="A0A5M8FC24"/>
<dbReference type="InterPro" id="IPR043519">
    <property type="entry name" value="NT_sf"/>
</dbReference>
<evidence type="ECO:0000313" key="3">
    <source>
        <dbReference type="Proteomes" id="UP000322981"/>
    </source>
</evidence>
<dbReference type="InterPro" id="IPR041633">
    <property type="entry name" value="Polbeta"/>
</dbReference>
<dbReference type="CDD" id="cd05403">
    <property type="entry name" value="NT_KNTase_like"/>
    <property type="match status" value="1"/>
</dbReference>
<evidence type="ECO:0000259" key="1">
    <source>
        <dbReference type="Pfam" id="PF18765"/>
    </source>
</evidence>
<dbReference type="InterPro" id="IPR052930">
    <property type="entry name" value="TA_antitoxin_MntA"/>
</dbReference>
<organism evidence="2 3">
    <name type="scientific">Thiohalocapsa marina</name>
    <dbReference type="NCBI Taxonomy" id="424902"/>
    <lineage>
        <taxon>Bacteria</taxon>
        <taxon>Pseudomonadati</taxon>
        <taxon>Pseudomonadota</taxon>
        <taxon>Gammaproteobacteria</taxon>
        <taxon>Chromatiales</taxon>
        <taxon>Chromatiaceae</taxon>
        <taxon>Thiohalocapsa</taxon>
    </lineage>
</organism>
<dbReference type="PANTHER" id="PTHR43852">
    <property type="entry name" value="NUCLEOTIDYLTRANSFERASE"/>
    <property type="match status" value="1"/>
</dbReference>
<proteinExistence type="predicted"/>
<keyword evidence="3" id="KW-1185">Reference proteome</keyword>